<proteinExistence type="predicted"/>
<name>A0A1Y1I7F7_KLENI</name>
<organism evidence="2 3">
    <name type="scientific">Klebsormidium nitens</name>
    <name type="common">Green alga</name>
    <name type="synonym">Ulothrix nitens</name>
    <dbReference type="NCBI Taxonomy" id="105231"/>
    <lineage>
        <taxon>Eukaryota</taxon>
        <taxon>Viridiplantae</taxon>
        <taxon>Streptophyta</taxon>
        <taxon>Klebsormidiophyceae</taxon>
        <taxon>Klebsormidiales</taxon>
        <taxon>Klebsormidiaceae</taxon>
        <taxon>Klebsormidium</taxon>
    </lineage>
</organism>
<evidence type="ECO:0000313" key="2">
    <source>
        <dbReference type="EMBL" id="GAQ85071.1"/>
    </source>
</evidence>
<dbReference type="Proteomes" id="UP000054558">
    <property type="component" value="Unassembled WGS sequence"/>
</dbReference>
<dbReference type="InterPro" id="IPR045420">
    <property type="entry name" value="DUF5901"/>
</dbReference>
<evidence type="ECO:0000259" key="1">
    <source>
        <dbReference type="Pfam" id="PF19254"/>
    </source>
</evidence>
<dbReference type="AlphaFoldDB" id="A0A1Y1I7F7"/>
<keyword evidence="3" id="KW-1185">Reference proteome</keyword>
<sequence length="710" mass="76029">MDLKAFHRFDGGEAADSLHPSRQRDGYYVKDQLDHFGRNNALDLQETVICVDSSLRDPVIYPSSANFKVYLRTPLANVVSCDLLSAEFPNVQYAVTSRNNGFAFAETVGGEDRVGYFVLPTGSYDGPDLAEAVARLMNLTSGATGAGAYAVTYSSLRSKFVFSIAEPSAGVSRFKLLFARVGSCHRPLGFDAADTDWNVGYANEGVDPSDPEYKDAIASTNYADLFGDMYVYLTSPELDTKFHETTYTRSLSSASSPSVGNAFVRLSLFGQPGDVIYYSATTATQSVSAFPARKKMGGEDKRRGAMADFNTDLRGFLNQLNRAFPDYRPLQRLRNNAKRRMANSPDVPAASFASFFEGDQEALIALRNGDVDALLTQERVVGCPIGAIAAKLWGGMSAGSREASRRHLLTLAAAAGLAEGTDPALANGARAWSAVFSEVLGKRVMVPSAFLGKMERVVELLRDLIEAMEDDDLRPEELEEMLDGVDLDLGAIAESGGDEGERQGQGLSEALKKLLPRFKEVMAAGGAGGRLESAEVAEYVVAKLKDERCVKPVASLRSAFSNVQSRHLQSALAKLAGAVDVSSVESAVASVRAIDPRDFEEEMRGMAKGVDASKLQAVARSLGQLLETSGVAGALGVEDVSEKLDGMFGGREGSERGVVSTLMSSEAAPGMISQIPAAIGDDGSLDLGRAAAMAMRSRRVPKRPRVTGKR</sequence>
<feature type="domain" description="DUF5901" evidence="1">
    <location>
        <begin position="48"/>
        <end position="110"/>
    </location>
</feature>
<protein>
    <recommendedName>
        <fullName evidence="1">DUF5901 domain-containing protein</fullName>
    </recommendedName>
</protein>
<dbReference type="Pfam" id="PF19254">
    <property type="entry name" value="DUF5901"/>
    <property type="match status" value="1"/>
</dbReference>
<dbReference type="EMBL" id="DF237168">
    <property type="protein sequence ID" value="GAQ85071.1"/>
    <property type="molecule type" value="Genomic_DNA"/>
</dbReference>
<accession>A0A1Y1I7F7</accession>
<evidence type="ECO:0000313" key="3">
    <source>
        <dbReference type="Proteomes" id="UP000054558"/>
    </source>
</evidence>
<gene>
    <name evidence="2" type="ORF">KFL_002190250</name>
</gene>
<reference evidence="2 3" key="1">
    <citation type="journal article" date="2014" name="Nat. Commun.">
        <title>Klebsormidium flaccidum genome reveals primary factors for plant terrestrial adaptation.</title>
        <authorList>
            <person name="Hori K."/>
            <person name="Maruyama F."/>
            <person name="Fujisawa T."/>
            <person name="Togashi T."/>
            <person name="Yamamoto N."/>
            <person name="Seo M."/>
            <person name="Sato S."/>
            <person name="Yamada T."/>
            <person name="Mori H."/>
            <person name="Tajima N."/>
            <person name="Moriyama T."/>
            <person name="Ikeuchi M."/>
            <person name="Watanabe M."/>
            <person name="Wada H."/>
            <person name="Kobayashi K."/>
            <person name="Saito M."/>
            <person name="Masuda T."/>
            <person name="Sasaki-Sekimoto Y."/>
            <person name="Mashiguchi K."/>
            <person name="Awai K."/>
            <person name="Shimojima M."/>
            <person name="Masuda S."/>
            <person name="Iwai M."/>
            <person name="Nobusawa T."/>
            <person name="Narise T."/>
            <person name="Kondo S."/>
            <person name="Saito H."/>
            <person name="Sato R."/>
            <person name="Murakawa M."/>
            <person name="Ihara Y."/>
            <person name="Oshima-Yamada Y."/>
            <person name="Ohtaka K."/>
            <person name="Satoh M."/>
            <person name="Sonobe K."/>
            <person name="Ishii M."/>
            <person name="Ohtani R."/>
            <person name="Kanamori-Sato M."/>
            <person name="Honoki R."/>
            <person name="Miyazaki D."/>
            <person name="Mochizuki H."/>
            <person name="Umetsu J."/>
            <person name="Higashi K."/>
            <person name="Shibata D."/>
            <person name="Kamiya Y."/>
            <person name="Sato N."/>
            <person name="Nakamura Y."/>
            <person name="Tabata S."/>
            <person name="Ida S."/>
            <person name="Kurokawa K."/>
            <person name="Ohta H."/>
        </authorList>
    </citation>
    <scope>NUCLEOTIDE SEQUENCE [LARGE SCALE GENOMIC DNA]</scope>
    <source>
        <strain evidence="2 3">NIES-2285</strain>
    </source>
</reference>